<evidence type="ECO:0000313" key="9">
    <source>
        <dbReference type="EMBL" id="NDL59325.1"/>
    </source>
</evidence>
<dbReference type="Gene3D" id="1.10.3720.10">
    <property type="entry name" value="MetI-like"/>
    <property type="match status" value="1"/>
</dbReference>
<keyword evidence="4 7" id="KW-0812">Transmembrane</keyword>
<gene>
    <name evidence="9" type="ORF">F7O44_19835</name>
</gene>
<keyword evidence="3" id="KW-1003">Cell membrane</keyword>
<dbReference type="InterPro" id="IPR000515">
    <property type="entry name" value="MetI-like"/>
</dbReference>
<feature type="transmembrane region" description="Helical" evidence="7">
    <location>
        <begin position="101"/>
        <end position="122"/>
    </location>
</feature>
<dbReference type="CDD" id="cd06261">
    <property type="entry name" value="TM_PBP2"/>
    <property type="match status" value="1"/>
</dbReference>
<feature type="domain" description="ABC transmembrane type-1" evidence="8">
    <location>
        <begin position="95"/>
        <end position="284"/>
    </location>
</feature>
<dbReference type="AlphaFoldDB" id="A0A7K3M7R7"/>
<dbReference type="PROSITE" id="PS50928">
    <property type="entry name" value="ABC_TM1"/>
    <property type="match status" value="1"/>
</dbReference>
<evidence type="ECO:0000313" key="10">
    <source>
        <dbReference type="Proteomes" id="UP000460435"/>
    </source>
</evidence>
<evidence type="ECO:0000256" key="2">
    <source>
        <dbReference type="ARBA" id="ARBA00022448"/>
    </source>
</evidence>
<feature type="transmembrane region" description="Helical" evidence="7">
    <location>
        <begin position="134"/>
        <end position="155"/>
    </location>
</feature>
<dbReference type="Pfam" id="PF12911">
    <property type="entry name" value="OppC_N"/>
    <property type="match status" value="1"/>
</dbReference>
<dbReference type="InterPro" id="IPR025966">
    <property type="entry name" value="OppC_N"/>
</dbReference>
<feature type="transmembrane region" description="Helical" evidence="7">
    <location>
        <begin position="216"/>
        <end position="241"/>
    </location>
</feature>
<organism evidence="9 10">
    <name type="scientific">Phytoactinopolyspora mesophila</name>
    <dbReference type="NCBI Taxonomy" id="2650750"/>
    <lineage>
        <taxon>Bacteria</taxon>
        <taxon>Bacillati</taxon>
        <taxon>Actinomycetota</taxon>
        <taxon>Actinomycetes</taxon>
        <taxon>Jiangellales</taxon>
        <taxon>Jiangellaceae</taxon>
        <taxon>Phytoactinopolyspora</taxon>
    </lineage>
</organism>
<dbReference type="SUPFAM" id="SSF161098">
    <property type="entry name" value="MetI-like"/>
    <property type="match status" value="1"/>
</dbReference>
<feature type="transmembrane region" description="Helical" evidence="7">
    <location>
        <begin position="28"/>
        <end position="51"/>
    </location>
</feature>
<comment type="caution">
    <text evidence="9">The sequence shown here is derived from an EMBL/GenBank/DDBJ whole genome shotgun (WGS) entry which is preliminary data.</text>
</comment>
<keyword evidence="5 7" id="KW-1133">Transmembrane helix</keyword>
<evidence type="ECO:0000256" key="7">
    <source>
        <dbReference type="RuleBase" id="RU363032"/>
    </source>
</evidence>
<evidence type="ECO:0000256" key="6">
    <source>
        <dbReference type="ARBA" id="ARBA00023136"/>
    </source>
</evidence>
<dbReference type="InterPro" id="IPR050366">
    <property type="entry name" value="BP-dependent_transpt_permease"/>
</dbReference>
<dbReference type="Pfam" id="PF00528">
    <property type="entry name" value="BPD_transp_1"/>
    <property type="match status" value="1"/>
</dbReference>
<evidence type="ECO:0000256" key="1">
    <source>
        <dbReference type="ARBA" id="ARBA00004651"/>
    </source>
</evidence>
<dbReference type="GO" id="GO:0005886">
    <property type="term" value="C:plasma membrane"/>
    <property type="evidence" value="ECO:0007669"/>
    <property type="project" value="UniProtKB-SubCell"/>
</dbReference>
<keyword evidence="2 7" id="KW-0813">Transport</keyword>
<reference evidence="9 10" key="1">
    <citation type="submission" date="2019-11" db="EMBL/GenBank/DDBJ databases">
        <authorList>
            <person name="Li X.-J."/>
            <person name="Feng X.-M."/>
        </authorList>
    </citation>
    <scope>NUCLEOTIDE SEQUENCE [LARGE SCALE GENOMIC DNA]</scope>
    <source>
        <strain evidence="9 10">XMNu-373</strain>
    </source>
</reference>
<dbReference type="PANTHER" id="PTHR43386:SF1">
    <property type="entry name" value="D,D-DIPEPTIDE TRANSPORT SYSTEM PERMEASE PROTEIN DDPC-RELATED"/>
    <property type="match status" value="1"/>
</dbReference>
<dbReference type="RefSeq" id="WP_162452024.1">
    <property type="nucleotide sequence ID" value="NZ_WLZY01000007.1"/>
</dbReference>
<accession>A0A7K3M7R7</accession>
<comment type="similarity">
    <text evidence="7">Belongs to the binding-protein-dependent transport system permease family.</text>
</comment>
<proteinExistence type="inferred from homology"/>
<evidence type="ECO:0000256" key="3">
    <source>
        <dbReference type="ARBA" id="ARBA00022475"/>
    </source>
</evidence>
<dbReference type="EMBL" id="WLZY01000007">
    <property type="protein sequence ID" value="NDL59325.1"/>
    <property type="molecule type" value="Genomic_DNA"/>
</dbReference>
<evidence type="ECO:0000256" key="5">
    <source>
        <dbReference type="ARBA" id="ARBA00022989"/>
    </source>
</evidence>
<evidence type="ECO:0000259" key="8">
    <source>
        <dbReference type="PROSITE" id="PS50928"/>
    </source>
</evidence>
<dbReference type="GO" id="GO:0055085">
    <property type="term" value="P:transmembrane transport"/>
    <property type="evidence" value="ECO:0007669"/>
    <property type="project" value="InterPro"/>
</dbReference>
<name>A0A7K3M7R7_9ACTN</name>
<dbReference type="InterPro" id="IPR035906">
    <property type="entry name" value="MetI-like_sf"/>
</dbReference>
<dbReference type="Proteomes" id="UP000460435">
    <property type="component" value="Unassembled WGS sequence"/>
</dbReference>
<evidence type="ECO:0000256" key="4">
    <source>
        <dbReference type="ARBA" id="ARBA00022692"/>
    </source>
</evidence>
<sequence>MTSDDVTSGDHVARPEKHRPRWAETITLLLRNPMAVVAGVVLLVLVFIGIFGEWLAPYGYNEQFVGDQLESPSGAHWFGTDQFGRDVFSRVLMGAEVSLRVGAVAVGISLVAGVLIGLFAGYFGRWVDDALMRFMDMLFAFPALLMAIAVLAILGRGETNAMIAIGIVYTPIFARVTRASVLSVREEVFIRASRASGAGDLRIIFRHVLPNAAPPIIVQTTISLAFAILSEAALSFVGLGTQPPNPSWGLMLAEGRGFIEQAWWIALFPGLAIFLVVLAFNVFGDALRDVLDPRQRSVLTGKGGGR</sequence>
<feature type="transmembrane region" description="Helical" evidence="7">
    <location>
        <begin position="261"/>
        <end position="284"/>
    </location>
</feature>
<dbReference type="PANTHER" id="PTHR43386">
    <property type="entry name" value="OLIGOPEPTIDE TRANSPORT SYSTEM PERMEASE PROTEIN APPC"/>
    <property type="match status" value="1"/>
</dbReference>
<keyword evidence="10" id="KW-1185">Reference proteome</keyword>
<keyword evidence="6 7" id="KW-0472">Membrane</keyword>
<comment type="subcellular location">
    <subcellularLocation>
        <location evidence="1 7">Cell membrane</location>
        <topology evidence="1 7">Multi-pass membrane protein</topology>
    </subcellularLocation>
</comment>
<protein>
    <submittedName>
        <fullName evidence="9">ABC transporter permease subunit</fullName>
    </submittedName>
</protein>